<dbReference type="Gene3D" id="3.20.20.150">
    <property type="entry name" value="Divalent-metal-dependent TIM barrel enzymes"/>
    <property type="match status" value="1"/>
</dbReference>
<protein>
    <recommendedName>
        <fullName evidence="1">Xylose isomerase-like TIM barrel domain-containing protein</fullName>
    </recommendedName>
</protein>
<dbReference type="InterPro" id="IPR013022">
    <property type="entry name" value="Xyl_isomerase-like_TIM-brl"/>
</dbReference>
<dbReference type="PANTHER" id="PTHR12110">
    <property type="entry name" value="HYDROXYPYRUVATE ISOMERASE"/>
    <property type="match status" value="1"/>
</dbReference>
<dbReference type="SUPFAM" id="SSF51658">
    <property type="entry name" value="Xylose isomerase-like"/>
    <property type="match status" value="1"/>
</dbReference>
<dbReference type="Pfam" id="PF01261">
    <property type="entry name" value="AP_endonuc_2"/>
    <property type="match status" value="1"/>
</dbReference>
<sequence length="279" mass="31147">MEAMPFLSLTSWSLHRNLGPLRWTRWQDTTRTQFTDVQDQPELLSLLELPAVLAEKGFSSLEVCHFHFPETNDAYLLDLKQAFTDAGLRFYTLLLEYGDISSPDEVRRQSDITWIKGWIDVAALAGAERVRIIAGEADPSDMDALARSIEALRELGQYGKDHGVRVVTENFKSLSSTGDNCLAILEGCGDVIGFTSDFGNFKGEQKYDELVQTIPLSESIHAKAQTNTEGDPDEAEFIRCLNIAKQASYEGPLTLVFDGPGDMWEGIERVKKLAEPYCS</sequence>
<gene>
    <name evidence="2" type="ORF">PAECIP111891_02405</name>
</gene>
<dbReference type="Proteomes" id="UP000838821">
    <property type="component" value="Unassembled WGS sequence"/>
</dbReference>
<keyword evidence="3" id="KW-1185">Reference proteome</keyword>
<dbReference type="InterPro" id="IPR036237">
    <property type="entry name" value="Xyl_isomerase-like_sf"/>
</dbReference>
<name>A0ABN8GED1_9BACL</name>
<dbReference type="InterPro" id="IPR050312">
    <property type="entry name" value="IolE/XylAMocC-like"/>
</dbReference>
<comment type="caution">
    <text evidence="2">The sequence shown here is derived from an EMBL/GenBank/DDBJ whole genome shotgun (WGS) entry which is preliminary data.</text>
</comment>
<dbReference type="PANTHER" id="PTHR12110:SF53">
    <property type="entry name" value="BLR5974 PROTEIN"/>
    <property type="match status" value="1"/>
</dbReference>
<evidence type="ECO:0000313" key="3">
    <source>
        <dbReference type="Proteomes" id="UP000838821"/>
    </source>
</evidence>
<feature type="domain" description="Xylose isomerase-like TIM barrel" evidence="1">
    <location>
        <begin position="52"/>
        <end position="224"/>
    </location>
</feature>
<proteinExistence type="predicted"/>
<accession>A0ABN8GED1</accession>
<dbReference type="EMBL" id="CAKMMW010000005">
    <property type="protein sequence ID" value="CAH1203725.1"/>
    <property type="molecule type" value="Genomic_DNA"/>
</dbReference>
<organism evidence="2 3">
    <name type="scientific">Paenibacillus allorhizoplanae</name>
    <dbReference type="NCBI Taxonomy" id="2905648"/>
    <lineage>
        <taxon>Bacteria</taxon>
        <taxon>Bacillati</taxon>
        <taxon>Bacillota</taxon>
        <taxon>Bacilli</taxon>
        <taxon>Bacillales</taxon>
        <taxon>Paenibacillaceae</taxon>
        <taxon>Paenibacillus</taxon>
    </lineage>
</organism>
<evidence type="ECO:0000259" key="1">
    <source>
        <dbReference type="Pfam" id="PF01261"/>
    </source>
</evidence>
<evidence type="ECO:0000313" key="2">
    <source>
        <dbReference type="EMBL" id="CAH1203725.1"/>
    </source>
</evidence>
<reference evidence="2" key="1">
    <citation type="submission" date="2022-01" db="EMBL/GenBank/DDBJ databases">
        <authorList>
            <person name="Criscuolo A."/>
        </authorList>
    </citation>
    <scope>NUCLEOTIDE SEQUENCE</scope>
    <source>
        <strain evidence="2">CIP111891</strain>
    </source>
</reference>